<evidence type="ECO:0000313" key="1">
    <source>
        <dbReference type="EMBL" id="WKK83778.2"/>
    </source>
</evidence>
<proteinExistence type="predicted"/>
<dbReference type="EMBL" id="CP129970">
    <property type="protein sequence ID" value="WKK83778.2"/>
    <property type="molecule type" value="Genomic_DNA"/>
</dbReference>
<keyword evidence="2" id="KW-1185">Reference proteome</keyword>
<protein>
    <submittedName>
        <fullName evidence="1">Uncharacterized protein</fullName>
    </submittedName>
</protein>
<sequence>MKFFFSFILIISIFNIQEPEVKNQKLVLQAALNIEEFQEHFNNSPRYVRSNDRKEVFMLDFPELLNDEIELTIRDKTIKFISENEIDEPARKYFIEVDEFRLNNKKASIQLSYQNAKMYHETKEKLILEVKLNLKNSEDWVIQKYELEKVSTNTSD</sequence>
<gene>
    <name evidence="1" type="ORF">QYS48_16035</name>
</gene>
<organism evidence="1 2">
    <name type="scientific">Marivirga arenosa</name>
    <dbReference type="NCBI Taxonomy" id="3059076"/>
    <lineage>
        <taxon>Bacteria</taxon>
        <taxon>Pseudomonadati</taxon>
        <taxon>Bacteroidota</taxon>
        <taxon>Cytophagia</taxon>
        <taxon>Cytophagales</taxon>
        <taxon>Marivirgaceae</taxon>
        <taxon>Marivirga</taxon>
    </lineage>
</organism>
<dbReference type="AlphaFoldDB" id="A0AA49GDM1"/>
<accession>A0AA49GDM1</accession>
<name>A0AA49GDM1_9BACT</name>
<dbReference type="RefSeq" id="WP_308357051.1">
    <property type="nucleotide sequence ID" value="NZ_CP129970.2"/>
</dbReference>
<reference evidence="1" key="1">
    <citation type="submission" date="2023-08" db="EMBL/GenBank/DDBJ databases">
        <title>Comparative genomics and taxonomic characterization of three novel marine species of genus Marivirga.</title>
        <authorList>
            <person name="Muhammad N."/>
            <person name="Kim S.-G."/>
        </authorList>
    </citation>
    <scope>NUCLEOTIDE SEQUENCE [LARGE SCALE GENOMIC DNA]</scope>
    <source>
        <strain evidence="1">ABR2-2</strain>
    </source>
</reference>
<dbReference type="Proteomes" id="UP001244443">
    <property type="component" value="Chromosome"/>
</dbReference>
<evidence type="ECO:0000313" key="2">
    <source>
        <dbReference type="Proteomes" id="UP001244443"/>
    </source>
</evidence>